<accession>A0A3D9KIJ0</accession>
<dbReference type="RefSeq" id="WP_116059342.1">
    <property type="nucleotide sequence ID" value="NZ_QRDZ01000003.1"/>
</dbReference>
<comment type="caution">
    <text evidence="1">The sequence shown here is derived from an EMBL/GenBank/DDBJ whole genome shotgun (WGS) entry which is preliminary data.</text>
</comment>
<reference evidence="1 2" key="1">
    <citation type="submission" date="2018-07" db="EMBL/GenBank/DDBJ databases">
        <title>Genomic Encyclopedia of Type Strains, Phase III (KMG-III): the genomes of soil and plant-associated and newly described type strains.</title>
        <authorList>
            <person name="Whitman W."/>
        </authorList>
    </citation>
    <scope>NUCLEOTIDE SEQUENCE [LARGE SCALE GENOMIC DNA]</scope>
    <source>
        <strain evidence="1 2">CECT 7287</strain>
    </source>
</reference>
<evidence type="ECO:0000313" key="1">
    <source>
        <dbReference type="EMBL" id="RED86199.1"/>
    </source>
</evidence>
<dbReference type="EMBL" id="QRDZ01000003">
    <property type="protein sequence ID" value="RED86199.1"/>
    <property type="molecule type" value="Genomic_DNA"/>
</dbReference>
<name>A0A3D9KIJ0_9BACL</name>
<proteinExistence type="predicted"/>
<evidence type="ECO:0000313" key="2">
    <source>
        <dbReference type="Proteomes" id="UP000256977"/>
    </source>
</evidence>
<gene>
    <name evidence="1" type="ORF">DFP98_10350</name>
</gene>
<protein>
    <submittedName>
        <fullName evidence="1">Uncharacterized protein</fullName>
    </submittedName>
</protein>
<dbReference type="OrthoDB" id="2616940at2"/>
<dbReference type="AlphaFoldDB" id="A0A3D9KIJ0"/>
<sequence>MKVTHEDGFTLIEYAEGKRPLKVTAYVIDCFDRDIQLSHIVKYVEAAANAPVHVAKMEPTKFYALVERLATTVCREFSPTRNWGVTKPEIRGAVLFVLYAAIKAGKWPVEYDMTDTTFVQYEEAGL</sequence>
<organism evidence="1 2">
    <name type="scientific">Cohnella phaseoli</name>
    <dbReference type="NCBI Taxonomy" id="456490"/>
    <lineage>
        <taxon>Bacteria</taxon>
        <taxon>Bacillati</taxon>
        <taxon>Bacillota</taxon>
        <taxon>Bacilli</taxon>
        <taxon>Bacillales</taxon>
        <taxon>Paenibacillaceae</taxon>
        <taxon>Cohnella</taxon>
    </lineage>
</organism>
<keyword evidence="2" id="KW-1185">Reference proteome</keyword>
<dbReference type="Proteomes" id="UP000256977">
    <property type="component" value="Unassembled WGS sequence"/>
</dbReference>